<reference evidence="6 7" key="1">
    <citation type="submission" date="2019-10" db="EMBL/GenBank/DDBJ databases">
        <title>Deinococcus sp. isolated from soil.</title>
        <authorList>
            <person name="Li Y."/>
            <person name="Wang J."/>
        </authorList>
    </citation>
    <scope>NUCLEOTIDE SEQUENCE [LARGE SCALE GENOMIC DNA]</scope>
    <source>
        <strain evidence="6 7">SDU3-2</strain>
    </source>
</reference>
<evidence type="ECO:0000256" key="5">
    <source>
        <dbReference type="SAM" id="Phobius"/>
    </source>
</evidence>
<name>A0A7X1TRA8_9DEIO</name>
<dbReference type="InterPro" id="IPR045584">
    <property type="entry name" value="Pilin-like"/>
</dbReference>
<dbReference type="Gene3D" id="3.30.700.10">
    <property type="entry name" value="Glycoprotein, Type 4 Pilin"/>
    <property type="match status" value="1"/>
</dbReference>
<keyword evidence="7" id="KW-1185">Reference proteome</keyword>
<dbReference type="AlphaFoldDB" id="A0A7X1TRA8"/>
<dbReference type="NCBIfam" id="TIGR02532">
    <property type="entry name" value="IV_pilin_GFxxxE"/>
    <property type="match status" value="1"/>
</dbReference>
<evidence type="ECO:0000256" key="4">
    <source>
        <dbReference type="ARBA" id="ARBA00023237"/>
    </source>
</evidence>
<feature type="transmembrane region" description="Helical" evidence="5">
    <location>
        <begin position="6"/>
        <end position="30"/>
    </location>
</feature>
<dbReference type="InterPro" id="IPR012902">
    <property type="entry name" value="N_methyl_site"/>
</dbReference>
<dbReference type="GO" id="GO:0042597">
    <property type="term" value="C:periplasmic space"/>
    <property type="evidence" value="ECO:0007669"/>
    <property type="project" value="UniProtKB-SubCell"/>
</dbReference>
<dbReference type="PROSITE" id="PS00409">
    <property type="entry name" value="PROKAR_NTER_METHYL"/>
    <property type="match status" value="1"/>
</dbReference>
<evidence type="ECO:0000256" key="3">
    <source>
        <dbReference type="ARBA" id="ARBA00022764"/>
    </source>
</evidence>
<evidence type="ECO:0000313" key="7">
    <source>
        <dbReference type="Proteomes" id="UP000484842"/>
    </source>
</evidence>
<dbReference type="EMBL" id="WBSL01000002">
    <property type="protein sequence ID" value="MPY66598.1"/>
    <property type="molecule type" value="Genomic_DNA"/>
</dbReference>
<keyword evidence="5" id="KW-0472">Membrane</keyword>
<proteinExistence type="predicted"/>
<dbReference type="RefSeq" id="WP_152870800.1">
    <property type="nucleotide sequence ID" value="NZ_WBSL01000002.1"/>
</dbReference>
<comment type="subcellular location">
    <subcellularLocation>
        <location evidence="1">Cell outer membrane</location>
        <topology evidence="1">Single-pass membrane protein</topology>
    </subcellularLocation>
    <subcellularLocation>
        <location evidence="2">Periplasm</location>
    </subcellularLocation>
</comment>
<evidence type="ECO:0000256" key="2">
    <source>
        <dbReference type="ARBA" id="ARBA00004418"/>
    </source>
</evidence>
<dbReference type="SUPFAM" id="SSF54523">
    <property type="entry name" value="Pili subunits"/>
    <property type="match status" value="1"/>
</dbReference>
<keyword evidence="5" id="KW-0812">Transmembrane</keyword>
<organism evidence="6 7">
    <name type="scientific">Deinococcus terrestris</name>
    <dbReference type="NCBI Taxonomy" id="2651870"/>
    <lineage>
        <taxon>Bacteria</taxon>
        <taxon>Thermotogati</taxon>
        <taxon>Deinococcota</taxon>
        <taxon>Deinococci</taxon>
        <taxon>Deinococcales</taxon>
        <taxon>Deinococcaceae</taxon>
        <taxon>Deinococcus</taxon>
    </lineage>
</organism>
<keyword evidence="3" id="KW-0574">Periplasm</keyword>
<comment type="caution">
    <text evidence="6">The sequence shown here is derived from an EMBL/GenBank/DDBJ whole genome shotgun (WGS) entry which is preliminary data.</text>
</comment>
<keyword evidence="4" id="KW-0998">Cell outer membrane</keyword>
<accession>A0A7X1TRA8</accession>
<evidence type="ECO:0000256" key="1">
    <source>
        <dbReference type="ARBA" id="ARBA00004203"/>
    </source>
</evidence>
<gene>
    <name evidence="6" type="ORF">F8S09_07800</name>
</gene>
<sequence length="153" mass="15906">MREGGVTLIEFLVVIAIIGILAGLLGFGSVRSIRSAELREATTQMATDLRRARSQAQRGSVNTTVSWDAGNSTRYLVGSSERRLPGNITLRCPSNCSGTGAAGNQVAYTAPYGELAGAVGKVLRVSSSFPGLTPLEIRVVGVTGKVIVTQGGL</sequence>
<keyword evidence="5" id="KW-1133">Transmembrane helix</keyword>
<dbReference type="GO" id="GO:0009279">
    <property type="term" value="C:cell outer membrane"/>
    <property type="evidence" value="ECO:0007669"/>
    <property type="project" value="UniProtKB-SubCell"/>
</dbReference>
<dbReference type="Proteomes" id="UP000484842">
    <property type="component" value="Unassembled WGS sequence"/>
</dbReference>
<evidence type="ECO:0000313" key="6">
    <source>
        <dbReference type="EMBL" id="MPY66598.1"/>
    </source>
</evidence>
<protein>
    <submittedName>
        <fullName evidence="6">Type II secretion system protein</fullName>
    </submittedName>
</protein>
<dbReference type="Pfam" id="PF07963">
    <property type="entry name" value="N_methyl"/>
    <property type="match status" value="1"/>
</dbReference>